<dbReference type="InterPro" id="IPR023614">
    <property type="entry name" value="Porin_dom_sf"/>
</dbReference>
<evidence type="ECO:0000313" key="5">
    <source>
        <dbReference type="EMBL" id="AIS17820.1"/>
    </source>
</evidence>
<protein>
    <submittedName>
        <fullName evidence="5">Porin</fullName>
    </submittedName>
</protein>
<dbReference type="Pfam" id="PF03573">
    <property type="entry name" value="OprD"/>
    <property type="match status" value="1"/>
</dbReference>
<feature type="chain" id="PRO_5001852465" evidence="4">
    <location>
        <begin position="23"/>
        <end position="415"/>
    </location>
</feature>
<feature type="signal peptide" evidence="4">
    <location>
        <begin position="1"/>
        <end position="22"/>
    </location>
</feature>
<dbReference type="GO" id="GO:0016020">
    <property type="term" value="C:membrane"/>
    <property type="evidence" value="ECO:0007669"/>
    <property type="project" value="InterPro"/>
</dbReference>
<evidence type="ECO:0000256" key="1">
    <source>
        <dbReference type="ARBA" id="ARBA00009075"/>
    </source>
</evidence>
<dbReference type="STRING" id="216142.LT40_10635"/>
<keyword evidence="2" id="KW-0813">Transport</keyword>
<dbReference type="EMBL" id="CP009533">
    <property type="protein sequence ID" value="AIS17820.1"/>
    <property type="molecule type" value="Genomic_DNA"/>
</dbReference>
<dbReference type="RefSeq" id="WP_043189697.1">
    <property type="nucleotide sequence ID" value="NZ_CP009533.1"/>
</dbReference>
<sequence length="415" mass="45706">MRSALMLGSATLCAAISPAAFADDVLDNPFFKDSSTQVMARNFYLNRDFHNNGPNTQSYREEWAQGFIATFTSGFTPGTLGLGIDAIGLYGMKLDSSSDRIGTGLLPSSGRHTPGVDKAEDDYSRVAAAVKLKLSKTVLKYGEMTLNLPVYSTGDSRLLPETTEGFYLSSNEIDNLRIDVAHLTSLSTYAQSGHNAGGMTRADVYGATYNFTPALTGALYASDVEDLWKKKYAGLSWVKPIDDTQAFSADFRFYNQKSTGAERGGDIDSNSFSFKTAYSYGAHKLTLAYQAITGKGGYVFYTDGGNTNYLANYVQYAEFTREDERSWQARYDFNFAGLGVPGLNVFARYLRGDNITLANGSTGQTEWERDLEAAYTVQSGPLKDLTFRVRQATYRNSFSGDLDDVRFITQYPINL</sequence>
<dbReference type="KEGG" id="prh:LT40_10635"/>
<accession>A0A089YVR4</accession>
<comment type="similarity">
    <text evidence="1">Belongs to the outer membrane porin (Opr) (TC 1.B.25) family.</text>
</comment>
<evidence type="ECO:0000256" key="3">
    <source>
        <dbReference type="ARBA" id="ARBA00022729"/>
    </source>
</evidence>
<proteinExistence type="inferred from homology"/>
<name>A0A089YVR4_9PSED</name>
<keyword evidence="3 4" id="KW-0732">Signal</keyword>
<dbReference type="Proteomes" id="UP000029499">
    <property type="component" value="Chromosome"/>
</dbReference>
<dbReference type="AlphaFoldDB" id="A0A089YVR4"/>
<gene>
    <name evidence="5" type="ORF">LT40_10635</name>
</gene>
<reference evidence="5 6" key="1">
    <citation type="journal article" date="2015" name="J. Biotechnol.">
        <title>Complete genome sequence of Pseudomonas rhizosphaerae IH5T (=DSM 16299T), a phosphate-solubilizing rhizobacterium for bacterial biofertilizer.</title>
        <authorList>
            <person name="Kwak Y."/>
            <person name="Jung B.K."/>
            <person name="Shin J.H."/>
        </authorList>
    </citation>
    <scope>NUCLEOTIDE SEQUENCE [LARGE SCALE GENOMIC DNA]</scope>
    <source>
        <strain evidence="5">DSM 16299</strain>
    </source>
</reference>
<organism evidence="5 6">
    <name type="scientific">Pseudomonas rhizosphaerae</name>
    <dbReference type="NCBI Taxonomy" id="216142"/>
    <lineage>
        <taxon>Bacteria</taxon>
        <taxon>Pseudomonadati</taxon>
        <taxon>Pseudomonadota</taxon>
        <taxon>Gammaproteobacteria</taxon>
        <taxon>Pseudomonadales</taxon>
        <taxon>Pseudomonadaceae</taxon>
        <taxon>Pseudomonas</taxon>
    </lineage>
</organism>
<dbReference type="PANTHER" id="PTHR34596:SF2">
    <property type="entry name" value="CHITOPORIN"/>
    <property type="match status" value="1"/>
</dbReference>
<dbReference type="Gene3D" id="2.40.160.10">
    <property type="entry name" value="Porin"/>
    <property type="match status" value="1"/>
</dbReference>
<dbReference type="HOGENOM" id="CLU_042378_2_1_6"/>
<keyword evidence="6" id="KW-1185">Reference proteome</keyword>
<dbReference type="PANTHER" id="PTHR34596">
    <property type="entry name" value="CHITOPORIN"/>
    <property type="match status" value="1"/>
</dbReference>
<dbReference type="GO" id="GO:0015288">
    <property type="term" value="F:porin activity"/>
    <property type="evidence" value="ECO:0007669"/>
    <property type="project" value="TreeGrafter"/>
</dbReference>
<evidence type="ECO:0000256" key="2">
    <source>
        <dbReference type="ARBA" id="ARBA00022448"/>
    </source>
</evidence>
<evidence type="ECO:0000313" key="6">
    <source>
        <dbReference type="Proteomes" id="UP000029499"/>
    </source>
</evidence>
<evidence type="ECO:0000256" key="4">
    <source>
        <dbReference type="SAM" id="SignalP"/>
    </source>
</evidence>
<dbReference type="InterPro" id="IPR005318">
    <property type="entry name" value="OM_porin_bac"/>
</dbReference>